<evidence type="ECO:0000256" key="1">
    <source>
        <dbReference type="ARBA" id="ARBA00001946"/>
    </source>
</evidence>
<dbReference type="SUPFAM" id="SSF56784">
    <property type="entry name" value="HAD-like"/>
    <property type="match status" value="1"/>
</dbReference>
<gene>
    <name evidence="7" type="ORF">GCM10008935_20630</name>
</gene>
<protein>
    <recommendedName>
        <fullName evidence="6">Acid sugar phosphatase</fullName>
        <ecNumber evidence="6">3.1.3.-</ecNumber>
    </recommendedName>
</protein>
<dbReference type="Gene3D" id="3.40.50.1000">
    <property type="entry name" value="HAD superfamily/HAD-like"/>
    <property type="match status" value="2"/>
</dbReference>
<evidence type="ECO:0000256" key="2">
    <source>
        <dbReference type="ARBA" id="ARBA00006696"/>
    </source>
</evidence>
<evidence type="ECO:0000313" key="7">
    <source>
        <dbReference type="EMBL" id="GAA0464751.1"/>
    </source>
</evidence>
<evidence type="ECO:0000256" key="4">
    <source>
        <dbReference type="ARBA" id="ARBA00022801"/>
    </source>
</evidence>
<evidence type="ECO:0000256" key="5">
    <source>
        <dbReference type="ARBA" id="ARBA00022842"/>
    </source>
</evidence>
<dbReference type="InterPro" id="IPR023214">
    <property type="entry name" value="HAD_sf"/>
</dbReference>
<keyword evidence="3 6" id="KW-0479">Metal-binding</keyword>
<comment type="similarity">
    <text evidence="2 6">Belongs to the HAD-like hydrolase superfamily. NagD family.</text>
</comment>
<name>A0ABP3JVA8_9BACI</name>
<reference evidence="8" key="1">
    <citation type="journal article" date="2019" name="Int. J. Syst. Evol. Microbiol.">
        <title>The Global Catalogue of Microorganisms (GCM) 10K type strain sequencing project: providing services to taxonomists for standard genome sequencing and annotation.</title>
        <authorList>
            <consortium name="The Broad Institute Genomics Platform"/>
            <consortium name="The Broad Institute Genome Sequencing Center for Infectious Disease"/>
            <person name="Wu L."/>
            <person name="Ma J."/>
        </authorList>
    </citation>
    <scope>NUCLEOTIDE SEQUENCE [LARGE SCALE GENOMIC DNA]</scope>
    <source>
        <strain evidence="8">JCM 14193</strain>
    </source>
</reference>
<sequence length="256" mass="28540">MKAYKAYFIDLDGTMYRGKEAIPEAKEFIRQLQENQAPYLFVTNNSSRTRMKTVENLKKHGIEAKEEQVLTPSIAAANYIKQNDPHATVYFIGEKGVEDALRSEGVELTTKNPDYVVVGIDRHNSYKKIKDACLHIQNGAKFLATNPDIRVPTEEGFVPGNGAYVNLIKEVTKTEPIIVGKPDRLMIDVALKELNVEPSDAIMVGDNYETDIKAGIRAGLDTLHVQTGVTSKEDLKDVEVQPTYSLATLAEWQVNV</sequence>
<dbReference type="Pfam" id="PF13344">
    <property type="entry name" value="Hydrolase_6"/>
    <property type="match status" value="1"/>
</dbReference>
<dbReference type="InterPro" id="IPR006354">
    <property type="entry name" value="HAD-SF_hydro_IIA_hyp1"/>
</dbReference>
<comment type="cofactor">
    <cofactor evidence="1 6">
        <name>Mg(2+)</name>
        <dbReference type="ChEBI" id="CHEBI:18420"/>
    </cofactor>
</comment>
<dbReference type="NCBIfam" id="TIGR01460">
    <property type="entry name" value="HAD-SF-IIA"/>
    <property type="match status" value="1"/>
</dbReference>
<proteinExistence type="inferred from homology"/>
<dbReference type="EMBL" id="BAAACZ010000017">
    <property type="protein sequence ID" value="GAA0464751.1"/>
    <property type="molecule type" value="Genomic_DNA"/>
</dbReference>
<keyword evidence="4 7" id="KW-0378">Hydrolase</keyword>
<organism evidence="7 8">
    <name type="scientific">Alkalibacillus silvisoli</name>
    <dbReference type="NCBI Taxonomy" id="392823"/>
    <lineage>
        <taxon>Bacteria</taxon>
        <taxon>Bacillati</taxon>
        <taxon>Bacillota</taxon>
        <taxon>Bacilli</taxon>
        <taxon>Bacillales</taxon>
        <taxon>Bacillaceae</taxon>
        <taxon>Alkalibacillus</taxon>
    </lineage>
</organism>
<comment type="function">
    <text evidence="6">Catalyzes the dephosphorylation of 2-6 carbon acid sugars in vitro.</text>
</comment>
<dbReference type="CDD" id="cd07530">
    <property type="entry name" value="HAD_Pase_UmpH-like"/>
    <property type="match status" value="1"/>
</dbReference>
<dbReference type="InterPro" id="IPR036412">
    <property type="entry name" value="HAD-like_sf"/>
</dbReference>
<keyword evidence="8" id="KW-1185">Reference proteome</keyword>
<dbReference type="NCBIfam" id="TIGR01457">
    <property type="entry name" value="HAD-SF-IIA-hyp2"/>
    <property type="match status" value="1"/>
</dbReference>
<dbReference type="RefSeq" id="WP_343783475.1">
    <property type="nucleotide sequence ID" value="NZ_BAAACZ010000017.1"/>
</dbReference>
<dbReference type="PIRSF" id="PIRSF000915">
    <property type="entry name" value="PGP-type_phosphatase"/>
    <property type="match status" value="1"/>
</dbReference>
<dbReference type="InterPro" id="IPR006357">
    <property type="entry name" value="HAD-SF_hydro_IIA"/>
</dbReference>
<dbReference type="SFLD" id="SFLDS00003">
    <property type="entry name" value="Haloacid_Dehalogenase"/>
    <property type="match status" value="1"/>
</dbReference>
<evidence type="ECO:0000256" key="3">
    <source>
        <dbReference type="ARBA" id="ARBA00022723"/>
    </source>
</evidence>
<dbReference type="Pfam" id="PF13242">
    <property type="entry name" value="Hydrolase_like"/>
    <property type="match status" value="1"/>
</dbReference>
<dbReference type="PANTHER" id="PTHR19288:SF46">
    <property type="entry name" value="HALOACID DEHALOGENASE-LIKE HYDROLASE DOMAIN-CONTAINING PROTEIN 2"/>
    <property type="match status" value="1"/>
</dbReference>
<comment type="caution">
    <text evidence="7">The sequence shown here is derived from an EMBL/GenBank/DDBJ whole genome shotgun (WGS) entry which is preliminary data.</text>
</comment>
<dbReference type="PANTHER" id="PTHR19288">
    <property type="entry name" value="4-NITROPHENYLPHOSPHATASE-RELATED"/>
    <property type="match status" value="1"/>
</dbReference>
<dbReference type="GO" id="GO:0016787">
    <property type="term" value="F:hydrolase activity"/>
    <property type="evidence" value="ECO:0007669"/>
    <property type="project" value="UniProtKB-KW"/>
</dbReference>
<dbReference type="SFLD" id="SFLDG01139">
    <property type="entry name" value="C2.A:_Pyridoxal_Phosphate_Phos"/>
    <property type="match status" value="1"/>
</dbReference>
<evidence type="ECO:0000256" key="6">
    <source>
        <dbReference type="PIRNR" id="PIRNR000915"/>
    </source>
</evidence>
<dbReference type="EC" id="3.1.3.-" evidence="6"/>
<dbReference type="Proteomes" id="UP001500740">
    <property type="component" value="Unassembled WGS sequence"/>
</dbReference>
<accession>A0ABP3JVA8</accession>
<evidence type="ECO:0000313" key="8">
    <source>
        <dbReference type="Proteomes" id="UP001500740"/>
    </source>
</evidence>
<keyword evidence="5 6" id="KW-0460">Magnesium</keyword>